<dbReference type="SUPFAM" id="SSF53067">
    <property type="entry name" value="Actin-like ATPase domain"/>
    <property type="match status" value="2"/>
</dbReference>
<dbReference type="InterPro" id="IPR004001">
    <property type="entry name" value="Actin_CS"/>
</dbReference>
<keyword evidence="3" id="KW-1185">Reference proteome</keyword>
<dbReference type="EMBL" id="CAUH01005075">
    <property type="protein sequence ID" value="CCU81449.1"/>
    <property type="molecule type" value="Genomic_DNA"/>
</dbReference>
<protein>
    <submittedName>
        <fullName evidence="2">Actin-related protein</fullName>
    </submittedName>
</protein>
<organism evidence="2 3">
    <name type="scientific">Blumeria graminis f. sp. hordei (strain DH14)</name>
    <name type="common">Barley powdery mildew</name>
    <name type="synonym">Oidium monilioides f. sp. hordei</name>
    <dbReference type="NCBI Taxonomy" id="546991"/>
    <lineage>
        <taxon>Eukaryota</taxon>
        <taxon>Fungi</taxon>
        <taxon>Dikarya</taxon>
        <taxon>Ascomycota</taxon>
        <taxon>Pezizomycotina</taxon>
        <taxon>Leotiomycetes</taxon>
        <taxon>Erysiphales</taxon>
        <taxon>Erysiphaceae</taxon>
        <taxon>Blumeria</taxon>
        <taxon>Blumeria hordei</taxon>
    </lineage>
</organism>
<dbReference type="OrthoDB" id="5132116at2759"/>
<dbReference type="PROSITE" id="PS00432">
    <property type="entry name" value="ACTINS_2"/>
    <property type="match status" value="1"/>
</dbReference>
<dbReference type="AlphaFoldDB" id="N1JF32"/>
<reference evidence="2 3" key="1">
    <citation type="journal article" date="2010" name="Science">
        <title>Genome expansion and gene loss in powdery mildew fungi reveal tradeoffs in extreme parasitism.</title>
        <authorList>
            <person name="Spanu P.D."/>
            <person name="Abbott J.C."/>
            <person name="Amselem J."/>
            <person name="Burgis T.A."/>
            <person name="Soanes D.M."/>
            <person name="Stueber K."/>
            <person name="Ver Loren van Themaat E."/>
            <person name="Brown J.K.M."/>
            <person name="Butcher S.A."/>
            <person name="Gurr S.J."/>
            <person name="Lebrun M.-H."/>
            <person name="Ridout C.J."/>
            <person name="Schulze-Lefert P."/>
            <person name="Talbot N.J."/>
            <person name="Ahmadinejad N."/>
            <person name="Ametz C."/>
            <person name="Barton G.R."/>
            <person name="Benjdia M."/>
            <person name="Bidzinski P."/>
            <person name="Bindschedler L.V."/>
            <person name="Both M."/>
            <person name="Brewer M.T."/>
            <person name="Cadle-Davidson L."/>
            <person name="Cadle-Davidson M.M."/>
            <person name="Collemare J."/>
            <person name="Cramer R."/>
            <person name="Frenkel O."/>
            <person name="Godfrey D."/>
            <person name="Harriman J."/>
            <person name="Hoede C."/>
            <person name="King B.C."/>
            <person name="Klages S."/>
            <person name="Kleemann J."/>
            <person name="Knoll D."/>
            <person name="Koti P.S."/>
            <person name="Kreplak J."/>
            <person name="Lopez-Ruiz F.J."/>
            <person name="Lu X."/>
            <person name="Maekawa T."/>
            <person name="Mahanil S."/>
            <person name="Micali C."/>
            <person name="Milgroom M.G."/>
            <person name="Montana G."/>
            <person name="Noir S."/>
            <person name="O'Connell R.J."/>
            <person name="Oberhaensli S."/>
            <person name="Parlange F."/>
            <person name="Pedersen C."/>
            <person name="Quesneville H."/>
            <person name="Reinhardt R."/>
            <person name="Rott M."/>
            <person name="Sacristan S."/>
            <person name="Schmidt S.M."/>
            <person name="Schoen M."/>
            <person name="Skamnioti P."/>
            <person name="Sommer H."/>
            <person name="Stephens A."/>
            <person name="Takahara H."/>
            <person name="Thordal-Christensen H."/>
            <person name="Vigouroux M."/>
            <person name="Wessling R."/>
            <person name="Wicker T."/>
            <person name="Panstruga R."/>
        </authorList>
    </citation>
    <scope>NUCLEOTIDE SEQUENCE [LARGE SCALE GENOMIC DNA]</scope>
    <source>
        <strain evidence="2">DH14</strain>
    </source>
</reference>
<name>N1JF32_BLUG1</name>
<dbReference type="Gene3D" id="3.30.420.40">
    <property type="match status" value="3"/>
</dbReference>
<evidence type="ECO:0000256" key="1">
    <source>
        <dbReference type="RuleBase" id="RU000487"/>
    </source>
</evidence>
<dbReference type="STRING" id="546991.N1JF32"/>
<comment type="caution">
    <text evidence="2">The sequence shown here is derived from an EMBL/GenBank/DDBJ whole genome shotgun (WGS) entry which is preliminary data.</text>
</comment>
<dbReference type="Pfam" id="PF00022">
    <property type="entry name" value="Actin"/>
    <property type="match status" value="1"/>
</dbReference>
<sequence>MNSSTQPTDVYGGDEVAAIILDPGYSSVRAGFAGEDTPKSFLNSYYGRTKDGRNLFGDDAIHNPLVELEIQNPMSNEGIVEDWDVATKLWEYAVTSRLTSYKPSKDQKDYLNDDTKDMDTEMEGVNEIAMESWGCPAFWLARNSVLSGFGAGKATALIVDIGASTSSTVAIHDGLILKKSIQKSPLAGNWLSSQIRILLSLQNPPVNIIPHFMIASKVPVEQNAPSQATFRQPKITHTESFRSLEQERVITEFKESVVQVWPGPTRLNGPAINGGSNYDIAKSQPGRIFEFPDGSNRTWAAERFSVAEGFYDEKAALLFPGETQPSKAHTLPEMVKASVSGVDMDIRASLLQNIVVVGGTSLTLGLVERLEQELKNIYPGARIKINAAGLTSERRFGSWIGGSILGSLGTFHQMWISRKEYDEFGANIVEKRCK</sequence>
<dbReference type="FunFam" id="3.30.420.40:FF:000058">
    <property type="entry name" value="Putative actin-related protein 5"/>
    <property type="match status" value="1"/>
</dbReference>
<dbReference type="SMART" id="SM00268">
    <property type="entry name" value="ACTIN"/>
    <property type="match status" value="1"/>
</dbReference>
<dbReference type="PANTHER" id="PTHR11937">
    <property type="entry name" value="ACTIN"/>
    <property type="match status" value="1"/>
</dbReference>
<comment type="similarity">
    <text evidence="1">Belongs to the actin family.</text>
</comment>
<dbReference type="InterPro" id="IPR043129">
    <property type="entry name" value="ATPase_NBD"/>
</dbReference>
<dbReference type="CDD" id="cd13395">
    <property type="entry name" value="ASKHA_NBD_Arp4_ACTL6-like"/>
    <property type="match status" value="1"/>
</dbReference>
<dbReference type="HOGENOM" id="CLU_027965_6_2_1"/>
<accession>N1JF32</accession>
<evidence type="ECO:0000313" key="3">
    <source>
        <dbReference type="Proteomes" id="UP000015441"/>
    </source>
</evidence>
<evidence type="ECO:0000313" key="2">
    <source>
        <dbReference type="EMBL" id="CCU81449.1"/>
    </source>
</evidence>
<dbReference type="InterPro" id="IPR004000">
    <property type="entry name" value="Actin"/>
</dbReference>
<dbReference type="Proteomes" id="UP000015441">
    <property type="component" value="Unassembled WGS sequence"/>
</dbReference>
<gene>
    <name evidence="2" type="ORF">BGHDH14_bgh06049</name>
</gene>
<dbReference type="eggNOG" id="KOG0679">
    <property type="taxonomic scope" value="Eukaryota"/>
</dbReference>
<proteinExistence type="inferred from homology"/>
<dbReference type="InParanoid" id="N1JF32"/>
<dbReference type="FunCoup" id="N1JF32">
    <property type="interactions" value="298"/>
</dbReference>
<dbReference type="Gene3D" id="3.90.640.10">
    <property type="entry name" value="Actin, Chain A, domain 4"/>
    <property type="match status" value="1"/>
</dbReference>